<dbReference type="EMBL" id="CP007493">
    <property type="protein sequence ID" value="AJB42127.1"/>
    <property type="molecule type" value="Genomic_DNA"/>
</dbReference>
<evidence type="ECO:0000313" key="3">
    <source>
        <dbReference type="Proteomes" id="UP000266720"/>
    </source>
</evidence>
<dbReference type="STRING" id="697581.TCARB_1079"/>
<dbReference type="InterPro" id="IPR037914">
    <property type="entry name" value="SpoVT-AbrB_sf"/>
</dbReference>
<dbReference type="GeneID" id="25406495"/>
<dbReference type="KEGG" id="tcb:TCARB_1079"/>
<name>A0A3G1A953_9CREN</name>
<reference evidence="3" key="1">
    <citation type="book" date="2010" name="EXTREMOPHILES" publisher="0:0-0">
        <title>Complete genome sequences of ten hyperthermophilic archaea reveal their metabolic capabilities and possible ecological roles.</title>
        <editorList>
            <person name="?"/>
        </editorList>
        <authorList>
            <person name="Ravin N.V."/>
            <person name="Mardanov A.V."/>
            <person name="Bonch-Osmolovskaya E.A."/>
            <person name="Skryabin K.G."/>
        </authorList>
    </citation>
    <scope>NUCLEOTIDE SEQUENCE [LARGE SCALE GENOMIC DNA]</scope>
    <source>
        <strain evidence="3">1505</strain>
    </source>
</reference>
<dbReference type="InterPro" id="IPR007159">
    <property type="entry name" value="SpoVT-AbrB_dom"/>
</dbReference>
<dbReference type="SUPFAM" id="SSF89447">
    <property type="entry name" value="AbrB/MazE/MraZ-like"/>
    <property type="match status" value="1"/>
</dbReference>
<dbReference type="RefSeq" id="WP_020961705.1">
    <property type="nucleotide sequence ID" value="NZ_CP007493.1"/>
</dbReference>
<evidence type="ECO:0000259" key="1">
    <source>
        <dbReference type="PROSITE" id="PS51740"/>
    </source>
</evidence>
<dbReference type="PROSITE" id="PS51740">
    <property type="entry name" value="SPOVT_ABRB"/>
    <property type="match status" value="1"/>
</dbReference>
<sequence length="77" mass="8986">MEIVKMDKHGRIVVPADIREKFNSRVFFVEATGNEIRLIPIETIKLTELFDSIEVDVDDFTDTHKLKESLYKELAFT</sequence>
<proteinExistence type="predicted"/>
<accession>A0A3G1A953</accession>
<organism evidence="2 3">
    <name type="scientific">Thermofilum adornatum 1505</name>
    <dbReference type="NCBI Taxonomy" id="697581"/>
    <lineage>
        <taxon>Archaea</taxon>
        <taxon>Thermoproteota</taxon>
        <taxon>Thermoprotei</taxon>
        <taxon>Thermofilales</taxon>
        <taxon>Thermofilaceae</taxon>
        <taxon>Thermofilum</taxon>
    </lineage>
</organism>
<protein>
    <recommendedName>
        <fullName evidence="1">SpoVT-AbrB domain-containing protein</fullName>
    </recommendedName>
</protein>
<evidence type="ECO:0000313" key="2">
    <source>
        <dbReference type="EMBL" id="AJB42127.1"/>
    </source>
</evidence>
<dbReference type="GeneID" id="16572657"/>
<dbReference type="Proteomes" id="UP000266720">
    <property type="component" value="Chromosome"/>
</dbReference>
<gene>
    <name evidence="2" type="ORF">TCARB_1079</name>
</gene>
<dbReference type="SMART" id="SM00966">
    <property type="entry name" value="SpoVT_AbrB"/>
    <property type="match status" value="1"/>
</dbReference>
<feature type="domain" description="SpoVT-AbrB" evidence="1">
    <location>
        <begin position="1"/>
        <end position="43"/>
    </location>
</feature>
<dbReference type="AlphaFoldDB" id="A0A3G1A953"/>
<dbReference type="GO" id="GO:0003677">
    <property type="term" value="F:DNA binding"/>
    <property type="evidence" value="ECO:0007669"/>
    <property type="project" value="InterPro"/>
</dbReference>